<organism evidence="1 2">
    <name type="scientific">Parafrankia soli</name>
    <dbReference type="NCBI Taxonomy" id="2599596"/>
    <lineage>
        <taxon>Bacteria</taxon>
        <taxon>Bacillati</taxon>
        <taxon>Actinomycetota</taxon>
        <taxon>Actinomycetes</taxon>
        <taxon>Frankiales</taxon>
        <taxon>Frankiaceae</taxon>
        <taxon>Parafrankia</taxon>
    </lineage>
</organism>
<comment type="caution">
    <text evidence="1">The sequence shown here is derived from an EMBL/GenBank/DDBJ whole genome shotgun (WGS) entry which is preliminary data.</text>
</comment>
<accession>A0A1S1QE61</accession>
<sequence>MIDPPELDTVAEAFQPDVPRHRAEGAAQDVIAAADRQGRALGDDEVENLIACRVPMLAAREVAPRVAAALRKSRGGV</sequence>
<evidence type="ECO:0000313" key="2">
    <source>
        <dbReference type="Proteomes" id="UP000179769"/>
    </source>
</evidence>
<dbReference type="RefSeq" id="WP_071062673.1">
    <property type="nucleotide sequence ID" value="NZ_MAXA01000164.1"/>
</dbReference>
<dbReference type="Proteomes" id="UP000179769">
    <property type="component" value="Unassembled WGS sequence"/>
</dbReference>
<dbReference type="EMBL" id="MAXA01000164">
    <property type="protein sequence ID" value="OHV31505.1"/>
    <property type="molecule type" value="Genomic_DNA"/>
</dbReference>
<proteinExistence type="predicted"/>
<gene>
    <name evidence="1" type="ORF">BBK14_33885</name>
</gene>
<evidence type="ECO:0000313" key="1">
    <source>
        <dbReference type="EMBL" id="OHV31505.1"/>
    </source>
</evidence>
<keyword evidence="2" id="KW-1185">Reference proteome</keyword>
<dbReference type="AlphaFoldDB" id="A0A1S1QE61"/>
<protein>
    <submittedName>
        <fullName evidence="1">Uncharacterized protein</fullName>
    </submittedName>
</protein>
<reference evidence="2" key="1">
    <citation type="submission" date="2016-07" db="EMBL/GenBank/DDBJ databases">
        <title>Frankia sp. NRRL B-16219 Genome sequencing.</title>
        <authorList>
            <person name="Ghodhbane-Gtari F."/>
            <person name="Swanson E."/>
            <person name="Gueddou A."/>
            <person name="Louati M."/>
            <person name="Nouioui I."/>
            <person name="Hezbri K."/>
            <person name="Abebe-Akele F."/>
            <person name="Simpson S."/>
            <person name="Morris K."/>
            <person name="Thomas K."/>
            <person name="Gtari M."/>
            <person name="Tisa L.S."/>
        </authorList>
    </citation>
    <scope>NUCLEOTIDE SEQUENCE [LARGE SCALE GENOMIC DNA]</scope>
    <source>
        <strain evidence="2">NRRL B-16219</strain>
    </source>
</reference>
<name>A0A1S1QE61_9ACTN</name>